<protein>
    <recommendedName>
        <fullName evidence="6">Ribosomal protein S14</fullName>
    </recommendedName>
</protein>
<evidence type="ECO:0008006" key="6">
    <source>
        <dbReference type="Google" id="ProtNLM"/>
    </source>
</evidence>
<evidence type="ECO:0000256" key="1">
    <source>
        <dbReference type="ARBA" id="ARBA00009083"/>
    </source>
</evidence>
<dbReference type="Gene3D" id="1.10.287.1480">
    <property type="match status" value="1"/>
</dbReference>
<feature type="chain" id="PRO_5031117911" description="Ribosomal protein S14" evidence="4">
    <location>
        <begin position="24"/>
        <end position="206"/>
    </location>
</feature>
<dbReference type="GO" id="GO:0003735">
    <property type="term" value="F:structural constituent of ribosome"/>
    <property type="evidence" value="ECO:0007669"/>
    <property type="project" value="InterPro"/>
</dbReference>
<accession>A0A7R9B799</accession>
<keyword evidence="3" id="KW-0687">Ribonucleoprotein</keyword>
<proteinExistence type="inferred from homology"/>
<dbReference type="GO" id="GO:0006412">
    <property type="term" value="P:translation"/>
    <property type="evidence" value="ECO:0007669"/>
    <property type="project" value="InterPro"/>
</dbReference>
<dbReference type="Pfam" id="PF00253">
    <property type="entry name" value="Ribosomal_S14"/>
    <property type="match status" value="1"/>
</dbReference>
<gene>
    <name evidence="5" type="ORF">TSIB3V08_LOCUS10849</name>
</gene>
<evidence type="ECO:0000256" key="4">
    <source>
        <dbReference type="SAM" id="SignalP"/>
    </source>
</evidence>
<dbReference type="InterPro" id="IPR001209">
    <property type="entry name" value="Ribosomal_uS14"/>
</dbReference>
<dbReference type="GO" id="GO:0005763">
    <property type="term" value="C:mitochondrial small ribosomal subunit"/>
    <property type="evidence" value="ECO:0007669"/>
    <property type="project" value="TreeGrafter"/>
</dbReference>
<dbReference type="SUPFAM" id="SSF57716">
    <property type="entry name" value="Glucocorticoid receptor-like (DNA-binding domain)"/>
    <property type="match status" value="1"/>
</dbReference>
<evidence type="ECO:0000313" key="5">
    <source>
        <dbReference type="EMBL" id="CAD7266835.1"/>
    </source>
</evidence>
<comment type="similarity">
    <text evidence="1">Belongs to the universal ribosomal protein uS14 family.</text>
</comment>
<dbReference type="EMBL" id="OC007769">
    <property type="protein sequence ID" value="CAD7266835.1"/>
    <property type="molecule type" value="Genomic_DNA"/>
</dbReference>
<keyword evidence="4" id="KW-0732">Signal</keyword>
<keyword evidence="2" id="KW-0689">Ribosomal protein</keyword>
<evidence type="ECO:0000256" key="3">
    <source>
        <dbReference type="ARBA" id="ARBA00023274"/>
    </source>
</evidence>
<feature type="signal peptide" evidence="4">
    <location>
        <begin position="1"/>
        <end position="23"/>
    </location>
</feature>
<dbReference type="PANTHER" id="PTHR19836">
    <property type="entry name" value="30S RIBOSOMAL PROTEIN S14"/>
    <property type="match status" value="1"/>
</dbReference>
<reference evidence="5" key="1">
    <citation type="submission" date="2020-11" db="EMBL/GenBank/DDBJ databases">
        <authorList>
            <person name="Tran Van P."/>
        </authorList>
    </citation>
    <scope>NUCLEOTIDE SEQUENCE</scope>
</reference>
<name>A0A7R9B799_TIMSH</name>
<dbReference type="PANTHER" id="PTHR19836:SF19">
    <property type="entry name" value="SMALL RIBOSOMAL SUBUNIT PROTEIN US14M"/>
    <property type="match status" value="1"/>
</dbReference>
<evidence type="ECO:0000256" key="2">
    <source>
        <dbReference type="ARBA" id="ARBA00022980"/>
    </source>
</evidence>
<dbReference type="AlphaFoldDB" id="A0A7R9B799"/>
<organism evidence="5">
    <name type="scientific">Timema shepardi</name>
    <name type="common">Walking stick</name>
    <dbReference type="NCBI Taxonomy" id="629360"/>
    <lineage>
        <taxon>Eukaryota</taxon>
        <taxon>Metazoa</taxon>
        <taxon>Ecdysozoa</taxon>
        <taxon>Arthropoda</taxon>
        <taxon>Hexapoda</taxon>
        <taxon>Insecta</taxon>
        <taxon>Pterygota</taxon>
        <taxon>Neoptera</taxon>
        <taxon>Polyneoptera</taxon>
        <taxon>Phasmatodea</taxon>
        <taxon>Timematodea</taxon>
        <taxon>Timematoidea</taxon>
        <taxon>Timematidae</taxon>
        <taxon>Timema</taxon>
    </lineage>
</organism>
<sequence length="206" mass="23523">MVAMASKGTALVMMLMGISSGFSDWIQDSAECFRRWRDTSWVLHHTTYFKHPYYRDVPFLYSVSVSVLARKENVGEKLGGCQLAPTPPQTPGSESLDPELGGYTVNCFSLFPTLYRIGYLVWLCRLSTASWALFSSIKALSHPYQREIADKEIASFPLNSCPARIHSRCALTSRSRGLVKRWRISRIVWRHYADYNKLSGVQRAMW</sequence>